<proteinExistence type="predicted"/>
<gene>
    <name evidence="1" type="ORF">KL86SPO_60088</name>
</gene>
<reference evidence="1" key="1">
    <citation type="submission" date="2016-08" db="EMBL/GenBank/DDBJ databases">
        <authorList>
            <person name="Seilhamer J.J."/>
        </authorList>
    </citation>
    <scope>NUCLEOTIDE SEQUENCE</scope>
    <source>
        <strain evidence="1">86</strain>
    </source>
</reference>
<dbReference type="Pfam" id="PF19991">
    <property type="entry name" value="HMA_2"/>
    <property type="match status" value="1"/>
</dbReference>
<evidence type="ECO:0000313" key="1">
    <source>
        <dbReference type="EMBL" id="SCM83125.1"/>
    </source>
</evidence>
<name>A0A212LZU6_9FIRM</name>
<dbReference type="AlphaFoldDB" id="A0A212LZU6"/>
<accession>A0A212LZU6</accession>
<dbReference type="EMBL" id="FMJE01000006">
    <property type="protein sequence ID" value="SCM83125.1"/>
    <property type="molecule type" value="Genomic_DNA"/>
</dbReference>
<dbReference type="RefSeq" id="WP_288185633.1">
    <property type="nucleotide sequence ID" value="NZ_LT608335.1"/>
</dbReference>
<sequence>MTLLFGRVNLGLVLSLLSSLLSLPLSKRYHVGLGICFTLLAAVHTWQHRKQFSHQLRKERQNMGLSSLYDNFLNPSLKVKLLLKQIQVIHYIPGRVRLYSQHIVNNPEVVRQVTEYLRTIPEIKQFSVNMATGSLLIQYSPQDVACNPFLQKVEQLVVKQYGR</sequence>
<organism evidence="1">
    <name type="scientific">uncultured Sporomusa sp</name>
    <dbReference type="NCBI Taxonomy" id="307249"/>
    <lineage>
        <taxon>Bacteria</taxon>
        <taxon>Bacillati</taxon>
        <taxon>Bacillota</taxon>
        <taxon>Negativicutes</taxon>
        <taxon>Selenomonadales</taxon>
        <taxon>Sporomusaceae</taxon>
        <taxon>Sporomusa</taxon>
        <taxon>environmental samples</taxon>
    </lineage>
</organism>
<protein>
    <submittedName>
        <fullName evidence="1">Uncharacterized protein</fullName>
    </submittedName>
</protein>